<dbReference type="InterPro" id="IPR050194">
    <property type="entry name" value="Glycosyltransferase_grp1"/>
</dbReference>
<feature type="domain" description="Glycosyltransferase subfamily 4-like N-terminal" evidence="2">
    <location>
        <begin position="14"/>
        <end position="154"/>
    </location>
</feature>
<sequence>MNLLYLIHFNSPQGGLHENVYATAKYMKSQGDDVWVVLKEGQLQKRFNDIGIHTVSTDYNDLEKTVEDIEALGIEFDAVHMHPGPSRKVGIKYSQRHQVPAFATFHGMWYDSLKRYADGLNGIITVSEGVKTFLQTKIQTHKEKFYVFPNGYNDQVFKPRKKILGLGKKKLKVGLVTRLDQDKQFIIDIFRIGLQHIVDTFEQEVEFMIVGDGTLKGEVLEDFKEIIDKSPGGHKLNFLGWKEDKELNKAYNSCDIVVAPGRCVIEAMACGKPVIAVGSKRFIGLIDGESWQYGVYNNFGGYGRKFEDYTDGSIEKDLDFLAYEENRKQVGEFSQMIANEFYKEEDINQRLRMLYSMVILGRTT</sequence>
<dbReference type="PANTHER" id="PTHR45947:SF3">
    <property type="entry name" value="SULFOQUINOVOSYL TRANSFERASE SQD2"/>
    <property type="match status" value="1"/>
</dbReference>
<keyword evidence="4" id="KW-1185">Reference proteome</keyword>
<dbReference type="Pfam" id="PF00534">
    <property type="entry name" value="Glycos_transf_1"/>
    <property type="match status" value="1"/>
</dbReference>
<dbReference type="SUPFAM" id="SSF53756">
    <property type="entry name" value="UDP-Glycosyltransferase/glycogen phosphorylase"/>
    <property type="match status" value="1"/>
</dbReference>
<dbReference type="CDD" id="cd03801">
    <property type="entry name" value="GT4_PimA-like"/>
    <property type="match status" value="1"/>
</dbReference>
<organism evidence="3 4">
    <name type="scientific">Salinicoccus bachuensis</name>
    <dbReference type="NCBI Taxonomy" id="3136731"/>
    <lineage>
        <taxon>Bacteria</taxon>
        <taxon>Bacillati</taxon>
        <taxon>Bacillota</taxon>
        <taxon>Bacilli</taxon>
        <taxon>Bacillales</taxon>
        <taxon>Staphylococcaceae</taxon>
        <taxon>Salinicoccus</taxon>
    </lineage>
</organism>
<dbReference type="Proteomes" id="UP001455384">
    <property type="component" value="Chromosome"/>
</dbReference>
<evidence type="ECO:0000259" key="2">
    <source>
        <dbReference type="Pfam" id="PF13439"/>
    </source>
</evidence>
<feature type="domain" description="Glycosyl transferase family 1" evidence="1">
    <location>
        <begin position="195"/>
        <end position="277"/>
    </location>
</feature>
<evidence type="ECO:0000313" key="3">
    <source>
        <dbReference type="EMBL" id="WZX30220.1"/>
    </source>
</evidence>
<dbReference type="Pfam" id="PF13439">
    <property type="entry name" value="Glyco_transf_4"/>
    <property type="match status" value="1"/>
</dbReference>
<dbReference type="PANTHER" id="PTHR45947">
    <property type="entry name" value="SULFOQUINOVOSYL TRANSFERASE SQD2"/>
    <property type="match status" value="1"/>
</dbReference>
<gene>
    <name evidence="3" type="ORF">RQP18_03290</name>
</gene>
<accession>A0ABZ3CLA7</accession>
<proteinExistence type="predicted"/>
<protein>
    <submittedName>
        <fullName evidence="3">Glycosyltransferase family 4 protein</fullName>
    </submittedName>
</protein>
<dbReference type="EMBL" id="CP138333">
    <property type="protein sequence ID" value="WZX30220.1"/>
    <property type="molecule type" value="Genomic_DNA"/>
</dbReference>
<reference evidence="4" key="1">
    <citation type="submission" date="2023-10" db="EMBL/GenBank/DDBJ databases">
        <title>Genome analysis and identification of Salinococcus sp. Bachu38 nov., a PGPR from the rhizosphere of Tamarix.</title>
        <authorList>
            <person name="Liang Z."/>
            <person name="Zhang X."/>
            <person name="Jia J."/>
            <person name="Chen X."/>
            <person name="Wang Y."/>
            <person name="Wang Q."/>
            <person name="Wang R."/>
        </authorList>
    </citation>
    <scope>NUCLEOTIDE SEQUENCE [LARGE SCALE GENOMIC DNA]</scope>
    <source>
        <strain evidence="4">Bachu38</strain>
    </source>
</reference>
<dbReference type="RefSeq" id="WP_342388739.1">
    <property type="nucleotide sequence ID" value="NZ_CP138333.2"/>
</dbReference>
<evidence type="ECO:0000313" key="4">
    <source>
        <dbReference type="Proteomes" id="UP001455384"/>
    </source>
</evidence>
<dbReference type="InterPro" id="IPR028098">
    <property type="entry name" value="Glyco_trans_4-like_N"/>
</dbReference>
<evidence type="ECO:0000259" key="1">
    <source>
        <dbReference type="Pfam" id="PF00534"/>
    </source>
</evidence>
<name>A0ABZ3CLA7_9STAP</name>
<dbReference type="InterPro" id="IPR001296">
    <property type="entry name" value="Glyco_trans_1"/>
</dbReference>
<dbReference type="Gene3D" id="3.40.50.2000">
    <property type="entry name" value="Glycogen Phosphorylase B"/>
    <property type="match status" value="2"/>
</dbReference>